<evidence type="ECO:0000256" key="6">
    <source>
        <dbReference type="ARBA" id="ARBA00022763"/>
    </source>
</evidence>
<evidence type="ECO:0000256" key="5">
    <source>
        <dbReference type="ARBA" id="ARBA00022454"/>
    </source>
</evidence>
<keyword evidence="8" id="KW-0234">DNA repair</keyword>
<reference evidence="13" key="1">
    <citation type="journal article" date="2023" name="G3 (Bethesda)">
        <title>Whole genome assemblies of Zophobas morio and Tenebrio molitor.</title>
        <authorList>
            <person name="Kaur S."/>
            <person name="Stinson S.A."/>
            <person name="diCenzo G.C."/>
        </authorList>
    </citation>
    <scope>NUCLEOTIDE SEQUENCE</scope>
    <source>
        <strain evidence="13">QUZm001</strain>
    </source>
</reference>
<keyword evidence="7" id="KW-0156">Chromatin regulator</keyword>
<keyword evidence="9" id="KW-0539">Nucleus</keyword>
<gene>
    <name evidence="13" type="ORF">Zmor_006779</name>
</gene>
<keyword evidence="6" id="KW-0227">DNA damage</keyword>
<evidence type="ECO:0000259" key="11">
    <source>
        <dbReference type="Pfam" id="PF14910"/>
    </source>
</evidence>
<dbReference type="GO" id="GO:0031297">
    <property type="term" value="P:replication fork processing"/>
    <property type="evidence" value="ECO:0007669"/>
    <property type="project" value="InterPro"/>
</dbReference>
<evidence type="ECO:0000256" key="4">
    <source>
        <dbReference type="ARBA" id="ARBA00021061"/>
    </source>
</evidence>
<comment type="similarity">
    <text evidence="3">Belongs to the MMS22 family. MMS22L subfamily.</text>
</comment>
<dbReference type="Proteomes" id="UP001168821">
    <property type="component" value="Unassembled WGS sequence"/>
</dbReference>
<evidence type="ECO:0000256" key="3">
    <source>
        <dbReference type="ARBA" id="ARBA00006585"/>
    </source>
</evidence>
<keyword evidence="5" id="KW-0158">Chromosome</keyword>
<keyword evidence="14" id="KW-1185">Reference proteome</keyword>
<comment type="subcellular location">
    <subcellularLocation>
        <location evidence="2">Chromosome</location>
    </subcellularLocation>
    <subcellularLocation>
        <location evidence="1">Nucleus</location>
    </subcellularLocation>
</comment>
<dbReference type="Pfam" id="PF14910">
    <property type="entry name" value="MMS22L_N"/>
    <property type="match status" value="1"/>
</dbReference>
<evidence type="ECO:0000256" key="1">
    <source>
        <dbReference type="ARBA" id="ARBA00004123"/>
    </source>
</evidence>
<dbReference type="GO" id="GO:0043596">
    <property type="term" value="C:nuclear replication fork"/>
    <property type="evidence" value="ECO:0007669"/>
    <property type="project" value="TreeGrafter"/>
</dbReference>
<evidence type="ECO:0000256" key="7">
    <source>
        <dbReference type="ARBA" id="ARBA00022853"/>
    </source>
</evidence>
<evidence type="ECO:0000256" key="8">
    <source>
        <dbReference type="ARBA" id="ARBA00023204"/>
    </source>
</evidence>
<dbReference type="GO" id="GO:0006325">
    <property type="term" value="P:chromatin organization"/>
    <property type="evidence" value="ECO:0007669"/>
    <property type="project" value="UniProtKB-KW"/>
</dbReference>
<evidence type="ECO:0000256" key="9">
    <source>
        <dbReference type="ARBA" id="ARBA00023242"/>
    </source>
</evidence>
<name>A0AA38J0L2_9CUCU</name>
<feature type="domain" description="Protein MMS22-like N-terminal" evidence="11">
    <location>
        <begin position="175"/>
        <end position="544"/>
    </location>
</feature>
<comment type="caution">
    <text evidence="13">The sequence shown here is derived from an EMBL/GenBank/DDBJ whole genome shotgun (WGS) entry which is preliminary data.</text>
</comment>
<feature type="domain" description="MMS22-like C-terminal" evidence="12">
    <location>
        <begin position="649"/>
        <end position="988"/>
    </location>
</feature>
<sequence>MTTTVFDCNIKNVRNPLQSLLKVLNVESEDYTKTETEICGQLYESTAALEEIDVIIRIVRKNWCYLQNSVLNGTAIPPRELADTRLIINKCFNLIVLSLQRCESDRLKQKYVAFFQNEIKTLLPLILPTSDVEKEIYLKLTGPSCNKDKCPIYHYFHTFQDVQYYVLLFYYLTRNSEEFRDHITCIMKDLIVLSESAFRQRSDTAFSCACNKDFWLIIQVLSEKLLGEDTFWLIFNKVVENCNSDFVLWLLHDVADLQAVDLNGKYVGAASDRIRPNFVLLESALKNVITNVEFGNSILPTLKSIEPLVCNLWLKSSKIEVYQMLWEYYSKRLNVSARANTNLPLPELTELIDTILWAPKDCTHDFELFLAMLSLHLNEHTYHWGKMKGRIYSQLGPNKLKDLNSGGIFNVLLLFLSLTKVNFDELSKKFLSFIENLPMEKKQSQLIWRFYTAFVVRHLRENRNIETVTVPFIKMLEESSTDHRLFHLIKNFVQDFDCIMNSTANLQLHQWLLLNSWIHKYMSSCYYPDMVTLLNVLLSIIERITKEDVWGDWEFCFKNYVYPALKYSRSTPETCGTLAAKIAILSPNLQAEAFVFFNSETVTPKVSANFLCTILENYPHSLIITPQQETMALQTWVKFCLLTRDGYEDLTRNIIKLDIIPQFIKTAIAPARDPLCAFLDCIGGDIKTHVQSSSLSKLCEIFFGQAERWTTQYFSQPDNEGIVLRIYTCLGLAFFKIGPLLYDKHKSNCPFARLVTSLLLPTELILGKPLNPFILQSIKKTWHLFFEATVKLNSPNDAFIDRILRELVIRYIPHFATVDSPMLKCLDNEFTAEVILDKLANAFFKQATKEAESNIFKSLKLINDFVQSTTSIVLLKLIVNKTLYGLLEVIMFHNQRNMAVSIVKNITSSPLYPQVKSEIEQVIVGITEKHLAFNTPNYFQLLGHLSRVIPTSLKSLIPRIKQQVVNVERMRGVGYDKNLRLNMERFEATLLKLS</sequence>
<proteinExistence type="inferred from homology"/>
<dbReference type="InterPro" id="IPR029424">
    <property type="entry name" value="MMS22L_C"/>
</dbReference>
<dbReference type="AlphaFoldDB" id="A0AA38J0L2"/>
<evidence type="ECO:0000259" key="12">
    <source>
        <dbReference type="Pfam" id="PF14911"/>
    </source>
</evidence>
<dbReference type="Pfam" id="PF14911">
    <property type="entry name" value="MMS22L_C"/>
    <property type="match status" value="1"/>
</dbReference>
<evidence type="ECO:0000313" key="14">
    <source>
        <dbReference type="Proteomes" id="UP001168821"/>
    </source>
</evidence>
<evidence type="ECO:0000256" key="2">
    <source>
        <dbReference type="ARBA" id="ARBA00004286"/>
    </source>
</evidence>
<dbReference type="PANTHER" id="PTHR28547:SF1">
    <property type="entry name" value="PROTEIN MMS22-LIKE"/>
    <property type="match status" value="1"/>
</dbReference>
<evidence type="ECO:0000256" key="10">
    <source>
        <dbReference type="ARBA" id="ARBA00033326"/>
    </source>
</evidence>
<protein>
    <recommendedName>
        <fullName evidence="4">Protein MMS22-like</fullName>
    </recommendedName>
    <alternativeName>
        <fullName evidence="10">Methyl methanesulfonate-sensitivity protein 22-like</fullName>
    </alternativeName>
</protein>
<evidence type="ECO:0000313" key="13">
    <source>
        <dbReference type="EMBL" id="KAJ3662429.1"/>
    </source>
</evidence>
<dbReference type="InterPro" id="IPR042320">
    <property type="entry name" value="MMS22-like"/>
</dbReference>
<dbReference type="GO" id="GO:0000724">
    <property type="term" value="P:double-strand break repair via homologous recombination"/>
    <property type="evidence" value="ECO:0007669"/>
    <property type="project" value="InterPro"/>
</dbReference>
<dbReference type="InterPro" id="IPR029425">
    <property type="entry name" value="MMS22L_N"/>
</dbReference>
<dbReference type="PANTHER" id="PTHR28547">
    <property type="entry name" value="PROTEIN MMS22-LIKE"/>
    <property type="match status" value="1"/>
</dbReference>
<organism evidence="13 14">
    <name type="scientific">Zophobas morio</name>
    <dbReference type="NCBI Taxonomy" id="2755281"/>
    <lineage>
        <taxon>Eukaryota</taxon>
        <taxon>Metazoa</taxon>
        <taxon>Ecdysozoa</taxon>
        <taxon>Arthropoda</taxon>
        <taxon>Hexapoda</taxon>
        <taxon>Insecta</taxon>
        <taxon>Pterygota</taxon>
        <taxon>Neoptera</taxon>
        <taxon>Endopterygota</taxon>
        <taxon>Coleoptera</taxon>
        <taxon>Polyphaga</taxon>
        <taxon>Cucujiformia</taxon>
        <taxon>Tenebrionidae</taxon>
        <taxon>Zophobas</taxon>
    </lineage>
</organism>
<dbReference type="EMBL" id="JALNTZ010000002">
    <property type="protein sequence ID" value="KAJ3662429.1"/>
    <property type="molecule type" value="Genomic_DNA"/>
</dbReference>
<accession>A0AA38J0L2</accession>